<organism evidence="2 3">
    <name type="scientific">Glossina pallidipes</name>
    <name type="common">Tsetse fly</name>
    <dbReference type="NCBI Taxonomy" id="7398"/>
    <lineage>
        <taxon>Eukaryota</taxon>
        <taxon>Metazoa</taxon>
        <taxon>Ecdysozoa</taxon>
        <taxon>Arthropoda</taxon>
        <taxon>Hexapoda</taxon>
        <taxon>Insecta</taxon>
        <taxon>Pterygota</taxon>
        <taxon>Neoptera</taxon>
        <taxon>Endopterygota</taxon>
        <taxon>Diptera</taxon>
        <taxon>Brachycera</taxon>
        <taxon>Muscomorpha</taxon>
        <taxon>Hippoboscoidea</taxon>
        <taxon>Glossinidae</taxon>
        <taxon>Glossina</taxon>
    </lineage>
</organism>
<feature type="compositionally biased region" description="Polar residues" evidence="1">
    <location>
        <begin position="205"/>
        <end position="215"/>
    </location>
</feature>
<reference evidence="2" key="2">
    <citation type="submission" date="2020-05" db="UniProtKB">
        <authorList>
            <consortium name="EnsemblMetazoa"/>
        </authorList>
    </citation>
    <scope>IDENTIFICATION</scope>
    <source>
        <strain evidence="2">IAEA</strain>
    </source>
</reference>
<dbReference type="EnsemblMetazoa" id="GPAI032020-RA">
    <property type="protein sequence ID" value="GPAI032020-PA"/>
    <property type="gene ID" value="GPAI032020"/>
</dbReference>
<dbReference type="VEuPathDB" id="VectorBase:GPAI032020"/>
<name>A0A1B0A1X9_GLOPL</name>
<dbReference type="STRING" id="7398.A0A1B0A1X9"/>
<proteinExistence type="predicted"/>
<evidence type="ECO:0000313" key="2">
    <source>
        <dbReference type="EnsemblMetazoa" id="GPAI032020-PA"/>
    </source>
</evidence>
<feature type="compositionally biased region" description="Basic and acidic residues" evidence="1">
    <location>
        <begin position="950"/>
        <end position="986"/>
    </location>
</feature>
<feature type="region of interest" description="Disordered" evidence="1">
    <location>
        <begin position="368"/>
        <end position="533"/>
    </location>
</feature>
<evidence type="ECO:0000256" key="1">
    <source>
        <dbReference type="SAM" id="MobiDB-lite"/>
    </source>
</evidence>
<feature type="region of interest" description="Disordered" evidence="1">
    <location>
        <begin position="204"/>
        <end position="237"/>
    </location>
</feature>
<feature type="compositionally biased region" description="Basic and acidic residues" evidence="1">
    <location>
        <begin position="993"/>
        <end position="1006"/>
    </location>
</feature>
<evidence type="ECO:0000313" key="3">
    <source>
        <dbReference type="Proteomes" id="UP000092445"/>
    </source>
</evidence>
<feature type="compositionally biased region" description="Basic and acidic residues" evidence="1">
    <location>
        <begin position="884"/>
        <end position="942"/>
    </location>
</feature>
<feature type="compositionally biased region" description="Basic and acidic residues" evidence="1">
    <location>
        <begin position="431"/>
        <end position="533"/>
    </location>
</feature>
<feature type="region of interest" description="Disordered" evidence="1">
    <location>
        <begin position="322"/>
        <end position="356"/>
    </location>
</feature>
<accession>A0A1B0A1X9</accession>
<reference evidence="3" key="1">
    <citation type="submission" date="2014-03" db="EMBL/GenBank/DDBJ databases">
        <authorList>
            <person name="Aksoy S."/>
            <person name="Warren W."/>
            <person name="Wilson R.K."/>
        </authorList>
    </citation>
    <scope>NUCLEOTIDE SEQUENCE [LARGE SCALE GENOMIC DNA]</scope>
    <source>
        <strain evidence="3">IAEA</strain>
    </source>
</reference>
<feature type="region of interest" description="Disordered" evidence="1">
    <location>
        <begin position="870"/>
        <end position="1006"/>
    </location>
</feature>
<dbReference type="Proteomes" id="UP000092445">
    <property type="component" value="Unassembled WGS sequence"/>
</dbReference>
<sequence>MSKQCPRDESEIFDKFRKTGCFKYLTSPILAASRCGDYYGPNTNYYETSQDFISPWRYEYINRKSKYHKCVACDEVNRNLWIAAGKSSIVIPDIAAKWYADQQKLQKLLTDIRKLTPEEALLYRQYLCQNQSLFSAPPLECLGIKPPIRNWINVDEEGSTNYMSPEFFELLRKHNESMNQLYNLNAHLPKYRSRELKRSIEPLRPTSSLGVTPQKSYYDEESRNVAKRSKKTVSEPVLGKKKKTVKSMRKPHLREIWKKTDGLVMRDSEASIRRHRKELDTSTATRKEVSRPVKPTYLKKKVRRGEAEQDYPKIKRVRLPIKRRHSERREQPFFHRGKTAPHYLRSEKSKRPPLDPYKVIWKKPSILSPRSSSAASKQEESESLPRKSDTYSVKMSITDDIEHKEKIKKPLHTDRDGGAISGMEAPIARGYKIEPKKDLISEFQSREDKKDLTYSDEDKKDLKKDSDDLKKDSDDHKRDIGEVQRGGEKEFQTAEDKKEDEDKKDLIKELEPRDDKTDLTELESREDKQGLARELYSAEERKILKKVSDDLKKELTKEEHVVDEALEGGEKKLISEPRTDEDKQDSTRKLQPDGKGLDSALLEFDTFLKEGKEHLIQGMHFDKHDKKWRKKDLKRKMSAEEWKRDSRKDQYKEDPKKNSLTDDREEALSKQPQKEGLIRYHTTPKRISTEKRDDLELPVLDEFVKMLLRAKEQNIDFEIQPRISHLAEKIRTGKRKTYLKKELLTDKRKDDLRKELPSSGRTSIAKQSVIEPATLEQKLEEALRTDKRKKDLPIVGRTSTLEESGFELAEQSVKKNGKQKKKLKKRRYTVEESKLLLEKRNGTEDDQDLESDMLKASFIRNEASMYLKRELSSVKHKERLRKGSPPDEYKEPFIKECDDDKEEFKEELCADDHKEKLEKEPPVDDHKDELEKEPPVDDHKDELEIELPVDDYKQELKEELPADDLNEKLKEELPADDLNEKLKEESPPDEYEQELKKESPSDEYEQELKKELFAEEYKEDLKKRAPTDKHEDDLKKELPITSLKRKKSSYHLIAHKHKIDFKKSCAQTTRRHQKDVGDQCLISPSEVRDPRLAEKISPYTSLHECQRAFYMINDFDQQIEKFGIKSSRRPKRFLRPADACPWPMIYPKIKAVQRDPCYRQSDNSFIRYQKAAQRVKLDLEETRRNGFLTWTSLKHMDFDCKNYGNVPMFNACPQTTIS</sequence>
<feature type="compositionally biased region" description="Basic and acidic residues" evidence="1">
    <location>
        <begin position="344"/>
        <end position="353"/>
    </location>
</feature>
<dbReference type="AlphaFoldDB" id="A0A1B0A1X9"/>
<keyword evidence="3" id="KW-1185">Reference proteome</keyword>
<feature type="compositionally biased region" description="Basic and acidic residues" evidence="1">
    <location>
        <begin position="377"/>
        <end position="389"/>
    </location>
</feature>
<feature type="region of interest" description="Disordered" evidence="1">
    <location>
        <begin position="554"/>
        <end position="596"/>
    </location>
</feature>
<feature type="compositionally biased region" description="Basic and acidic residues" evidence="1">
    <location>
        <begin position="635"/>
        <end position="676"/>
    </location>
</feature>
<feature type="region of interest" description="Disordered" evidence="1">
    <location>
        <begin position="619"/>
        <end position="676"/>
    </location>
</feature>
<protein>
    <submittedName>
        <fullName evidence="2">Uncharacterized protein</fullName>
    </submittedName>
</protein>